<evidence type="ECO:0000259" key="1">
    <source>
        <dbReference type="Pfam" id="PF04773"/>
    </source>
</evidence>
<protein>
    <submittedName>
        <fullName evidence="3">Fe2+-dicitrate sensor, membrane component</fullName>
    </submittedName>
</protein>
<dbReference type="PATRIC" id="fig|267850.7.peg.2707"/>
<dbReference type="InterPro" id="IPR006860">
    <property type="entry name" value="FecR"/>
</dbReference>
<dbReference type="AlphaFoldDB" id="A0A063XXE3"/>
<dbReference type="Pfam" id="PF04773">
    <property type="entry name" value="FecR"/>
    <property type="match status" value="1"/>
</dbReference>
<dbReference type="STRING" id="267850.ADINL_2754"/>
<sequence>MMEQDHAQLTEPSYQVMEQAAEWFALLRSGEATAAQQLAWQQWLQASVEHQRAWFYVERIGQRFEPIQVSPVRSAAVSAFCQVQNQQARRRQVLRGLLVLSGSSLLGWAGWQQTTQFRLPMADYHTATGEIRMLALQDGTHVWLNALSAVNEQYQPHQRQLTLVSGEMLVQTAPDPSRQFIVTTPYGQLRALGTRFSVRLEDHHVLVAVYDGAVEIQTAWHGTTQIIPAGSQARFTDERIFSAEPADPAREAWSRGILIAQDIPLTELITELRRYYSGHLSLSPDAAELRVFGSYPVTDIEQTLSMLESVLPIQIQVPFPGWKRIRLKRST</sequence>
<keyword evidence="4" id="KW-1185">Reference proteome</keyword>
<dbReference type="GO" id="GO:0016989">
    <property type="term" value="F:sigma factor antagonist activity"/>
    <property type="evidence" value="ECO:0007669"/>
    <property type="project" value="TreeGrafter"/>
</dbReference>
<evidence type="ECO:0000313" key="3">
    <source>
        <dbReference type="EMBL" id="KDE38853.1"/>
    </source>
</evidence>
<dbReference type="Proteomes" id="UP000027318">
    <property type="component" value="Unassembled WGS sequence"/>
</dbReference>
<dbReference type="InterPro" id="IPR012373">
    <property type="entry name" value="Ferrdict_sens_TM"/>
</dbReference>
<feature type="domain" description="FecR protein" evidence="1">
    <location>
        <begin position="123"/>
        <end position="215"/>
    </location>
</feature>
<proteinExistence type="predicted"/>
<name>A0A063XXE3_9GAMM</name>
<reference evidence="3 4" key="1">
    <citation type="journal article" date="2005" name="Int. J. Syst. Evol. Microbiol.">
        <title>Nitrincola lacisaponensis gen. nov., sp. nov., a novel alkaliphilic bacterium isolated from an alkaline, saline lake.</title>
        <authorList>
            <person name="Dimitriu P.A."/>
            <person name="Shukla S.K."/>
            <person name="Conradt J."/>
            <person name="Marquez M.C."/>
            <person name="Ventosa A."/>
            <person name="Maglia A."/>
            <person name="Peyton B.M."/>
            <person name="Pinkart H.C."/>
            <person name="Mormile M.R."/>
        </authorList>
    </citation>
    <scope>NUCLEOTIDE SEQUENCE [LARGE SCALE GENOMIC DNA]</scope>
    <source>
        <strain evidence="3 4">4CA</strain>
    </source>
</reference>
<dbReference type="Pfam" id="PF16220">
    <property type="entry name" value="DUF4880"/>
    <property type="match status" value="1"/>
</dbReference>
<comment type="caution">
    <text evidence="3">The sequence shown here is derived from an EMBL/GenBank/DDBJ whole genome shotgun (WGS) entry which is preliminary data.</text>
</comment>
<accession>A0A063XXE3</accession>
<dbReference type="Gene3D" id="2.60.120.1440">
    <property type="match status" value="1"/>
</dbReference>
<dbReference type="EMBL" id="JMSZ01000036">
    <property type="protein sequence ID" value="KDE38853.1"/>
    <property type="molecule type" value="Genomic_DNA"/>
</dbReference>
<evidence type="ECO:0000259" key="2">
    <source>
        <dbReference type="Pfam" id="PF16220"/>
    </source>
</evidence>
<dbReference type="Gene3D" id="3.55.50.30">
    <property type="match status" value="1"/>
</dbReference>
<evidence type="ECO:0000313" key="4">
    <source>
        <dbReference type="Proteomes" id="UP000027318"/>
    </source>
</evidence>
<organism evidence="3 4">
    <name type="scientific">Nitrincola lacisaponensis</name>
    <dbReference type="NCBI Taxonomy" id="267850"/>
    <lineage>
        <taxon>Bacteria</taxon>
        <taxon>Pseudomonadati</taxon>
        <taxon>Pseudomonadota</taxon>
        <taxon>Gammaproteobacteria</taxon>
        <taxon>Oceanospirillales</taxon>
        <taxon>Oceanospirillaceae</taxon>
        <taxon>Nitrincola</taxon>
    </lineage>
</organism>
<dbReference type="PANTHER" id="PTHR30273:SF2">
    <property type="entry name" value="PROTEIN FECR"/>
    <property type="match status" value="1"/>
</dbReference>
<dbReference type="PIRSF" id="PIRSF018266">
    <property type="entry name" value="FecR"/>
    <property type="match status" value="1"/>
</dbReference>
<dbReference type="InterPro" id="IPR032623">
    <property type="entry name" value="FecR_N"/>
</dbReference>
<feature type="domain" description="FecR N-terminal" evidence="2">
    <location>
        <begin position="18"/>
        <end position="59"/>
    </location>
</feature>
<dbReference type="PANTHER" id="PTHR30273">
    <property type="entry name" value="PERIPLASMIC SIGNAL SENSOR AND SIGMA FACTOR ACTIVATOR FECR-RELATED"/>
    <property type="match status" value="1"/>
</dbReference>
<gene>
    <name evidence="3" type="ORF">ADINL_2754</name>
</gene>